<keyword evidence="3" id="KW-1185">Reference proteome</keyword>
<evidence type="ECO:0000256" key="1">
    <source>
        <dbReference type="SAM" id="MobiDB-lite"/>
    </source>
</evidence>
<dbReference type="Proteomes" id="UP000664801">
    <property type="component" value="Unassembled WGS sequence"/>
</dbReference>
<dbReference type="EMBL" id="JAFINR010000045">
    <property type="protein sequence ID" value="MBO0365466.1"/>
    <property type="molecule type" value="Genomic_DNA"/>
</dbReference>
<evidence type="ECO:0000313" key="2">
    <source>
        <dbReference type="EMBL" id="MBO0365466.1"/>
    </source>
</evidence>
<reference evidence="2 3" key="1">
    <citation type="submission" date="2021-02" db="EMBL/GenBank/DDBJ databases">
        <authorList>
            <person name="Lee Y.-S."/>
        </authorList>
    </citation>
    <scope>NUCLEOTIDE SEQUENCE [LARGE SCALE GENOMIC DNA]</scope>
    <source>
        <strain evidence="2 3">P1L01</strain>
    </source>
</reference>
<feature type="non-terminal residue" evidence="2">
    <location>
        <position position="117"/>
    </location>
</feature>
<proteinExistence type="predicted"/>
<feature type="non-terminal residue" evidence="2">
    <location>
        <position position="1"/>
    </location>
</feature>
<accession>A0ABS3GG16</accession>
<comment type="caution">
    <text evidence="2">The sequence shown here is derived from an EMBL/GenBank/DDBJ whole genome shotgun (WGS) entry which is preliminary data.</text>
</comment>
<gene>
    <name evidence="2" type="ORF">JR342_10620</name>
</gene>
<feature type="region of interest" description="Disordered" evidence="1">
    <location>
        <begin position="90"/>
        <end position="117"/>
    </location>
</feature>
<organism evidence="2 3">
    <name type="scientific">Streptococcus vaginalis</name>
    <dbReference type="NCBI Taxonomy" id="2748301"/>
    <lineage>
        <taxon>Bacteria</taxon>
        <taxon>Bacillati</taxon>
        <taxon>Bacillota</taxon>
        <taxon>Bacilli</taxon>
        <taxon>Lactobacillales</taxon>
        <taxon>Streptococcaceae</taxon>
        <taxon>Streptococcus</taxon>
    </lineage>
</organism>
<evidence type="ECO:0000313" key="3">
    <source>
        <dbReference type="Proteomes" id="UP000664801"/>
    </source>
</evidence>
<sequence>IAEKRQEDKDIADTKAYNEGVRKRNAEGKAKVEAENAEIAKRNQAQLDHKKSVEAENAEITKRNAAGKARVDAENKVIDAYNKTVTEHNKAEDARVAKEKAEAEKNRVKDGYLSEVV</sequence>
<name>A0ABS3GG16_9STRE</name>
<reference evidence="3" key="2">
    <citation type="submission" date="2023-07" db="EMBL/GenBank/DDBJ databases">
        <title>Streptococcus vaginalis sp. nov., a novel bacterial species isolated from vaginal swabs of a pregnant woman with diabetes.</title>
        <authorList>
            <person name="Chen Y.-S."/>
        </authorList>
    </citation>
    <scope>NUCLEOTIDE SEQUENCE [LARGE SCALE GENOMIC DNA]</scope>
    <source>
        <strain evidence="3">P1L01</strain>
    </source>
</reference>
<protein>
    <submittedName>
        <fullName evidence="2">Uncharacterized protein</fullName>
    </submittedName>
</protein>